<feature type="domain" description="C2H2-type" evidence="1">
    <location>
        <begin position="18"/>
        <end position="39"/>
    </location>
</feature>
<accession>B3V5W1</accession>
<name>B3V5W1_9ARCH</name>
<dbReference type="EMBL" id="EU686624">
    <property type="protein sequence ID" value="ACF09685.1"/>
    <property type="molecule type" value="Genomic_DNA"/>
</dbReference>
<organism evidence="2">
    <name type="scientific">uncultured marine crenarchaeote AD1000-202-A2</name>
    <dbReference type="NCBI Taxonomy" id="526636"/>
    <lineage>
        <taxon>Archaea</taxon>
        <taxon>Nitrososphaerota</taxon>
        <taxon>Nitrososphaeria</taxon>
        <taxon>Nitrosopumilales</taxon>
        <taxon>environmental samples</taxon>
    </lineage>
</organism>
<evidence type="ECO:0000259" key="1">
    <source>
        <dbReference type="PROSITE" id="PS00028"/>
    </source>
</evidence>
<sequence length="53" mass="6396">MKIYHLVLPLIDEDKPKCFICHKLFESMEKLKIHQESTHKEFFAKYAKTDVEN</sequence>
<reference evidence="2" key="1">
    <citation type="journal article" date="2008" name="ISME J.">
        <title>Hindsight in the relative abundance, metabolic potential and genome dynamics of uncultivated marine archaea from comparative metagenomic analyses of bathypelagic plankton of different oceanic regions.</title>
        <authorList>
            <person name="Martin-Cuadrado A.B."/>
            <person name="Rodriguez-Valera F."/>
            <person name="Moreira D."/>
            <person name="Alba J.C."/>
            <person name="Ivars-Martinez E."/>
            <person name="Henn M.R."/>
            <person name="Talla E."/>
            <person name="Lopez-Garcia P."/>
        </authorList>
    </citation>
    <scope>NUCLEOTIDE SEQUENCE</scope>
</reference>
<dbReference type="InterPro" id="IPR013087">
    <property type="entry name" value="Znf_C2H2_type"/>
</dbReference>
<protein>
    <recommendedName>
        <fullName evidence="1">C2H2-type domain-containing protein</fullName>
    </recommendedName>
</protein>
<dbReference type="AlphaFoldDB" id="B3V5W1"/>
<proteinExistence type="predicted"/>
<evidence type="ECO:0000313" key="2">
    <source>
        <dbReference type="EMBL" id="ACF09685.1"/>
    </source>
</evidence>
<dbReference type="PROSITE" id="PS00028">
    <property type="entry name" value="ZINC_FINGER_C2H2_1"/>
    <property type="match status" value="1"/>
</dbReference>